<gene>
    <name evidence="3" type="ORF">JOF46_003829</name>
</gene>
<protein>
    <submittedName>
        <fullName evidence="3">Uncharacterized protein involved in exopolysaccharide biosynthesis</fullName>
    </submittedName>
</protein>
<keyword evidence="2" id="KW-1133">Transmembrane helix</keyword>
<sequence length="253" mass="26815">MSSLKRWYFLLVGLIVTGVATFLVFGMISPTYEANASMVLIPPKVAVTVGENPYLYLGGLDQALGVLQVKVASPSESASLTDKFPGAELSIAKDATTSGPIIAIKVSADDADDTMELLAESISLVPKTLATLQKELQVPKPSLITVMELSSDHEPTKVAKKQLQMTMIVAAGGASLSLLGTGFLDRLINRRKAKKEAKSAEAETFTRLSPVGDENIGKIEIKNVDGKRKGSLRPPHGLNDRGESDPPAADVGT</sequence>
<comment type="caution">
    <text evidence="3">The sequence shown here is derived from an EMBL/GenBank/DDBJ whole genome shotgun (WGS) entry which is preliminary data.</text>
</comment>
<name>A0ABS4WI79_9MICC</name>
<dbReference type="RefSeq" id="WP_209910201.1">
    <property type="nucleotide sequence ID" value="NZ_BAAAMI010000023.1"/>
</dbReference>
<proteinExistence type="predicted"/>
<keyword evidence="4" id="KW-1185">Reference proteome</keyword>
<evidence type="ECO:0000313" key="4">
    <source>
        <dbReference type="Proteomes" id="UP000766570"/>
    </source>
</evidence>
<evidence type="ECO:0000256" key="2">
    <source>
        <dbReference type="SAM" id="Phobius"/>
    </source>
</evidence>
<feature type="transmembrane region" description="Helical" evidence="2">
    <location>
        <begin position="7"/>
        <end position="28"/>
    </location>
</feature>
<feature type="region of interest" description="Disordered" evidence="1">
    <location>
        <begin position="216"/>
        <end position="253"/>
    </location>
</feature>
<dbReference type="Proteomes" id="UP000766570">
    <property type="component" value="Unassembled WGS sequence"/>
</dbReference>
<evidence type="ECO:0000313" key="3">
    <source>
        <dbReference type="EMBL" id="MBP2375917.1"/>
    </source>
</evidence>
<accession>A0ABS4WI79</accession>
<feature type="transmembrane region" description="Helical" evidence="2">
    <location>
        <begin position="163"/>
        <end position="184"/>
    </location>
</feature>
<evidence type="ECO:0000256" key="1">
    <source>
        <dbReference type="SAM" id="MobiDB-lite"/>
    </source>
</evidence>
<feature type="compositionally biased region" description="Basic and acidic residues" evidence="1">
    <location>
        <begin position="216"/>
        <end position="228"/>
    </location>
</feature>
<organism evidence="3 4">
    <name type="scientific">Paeniglutamicibacter psychrophenolicus</name>
    <dbReference type="NCBI Taxonomy" id="257454"/>
    <lineage>
        <taxon>Bacteria</taxon>
        <taxon>Bacillati</taxon>
        <taxon>Actinomycetota</taxon>
        <taxon>Actinomycetes</taxon>
        <taxon>Micrococcales</taxon>
        <taxon>Micrococcaceae</taxon>
        <taxon>Paeniglutamicibacter</taxon>
    </lineage>
</organism>
<reference evidence="3 4" key="1">
    <citation type="submission" date="2021-03" db="EMBL/GenBank/DDBJ databases">
        <title>Sequencing the genomes of 1000 actinobacteria strains.</title>
        <authorList>
            <person name="Klenk H.-P."/>
        </authorList>
    </citation>
    <scope>NUCLEOTIDE SEQUENCE [LARGE SCALE GENOMIC DNA]</scope>
    <source>
        <strain evidence="3 4">DSM 15454</strain>
    </source>
</reference>
<dbReference type="EMBL" id="JAGIOE010000001">
    <property type="protein sequence ID" value="MBP2375917.1"/>
    <property type="molecule type" value="Genomic_DNA"/>
</dbReference>
<keyword evidence="2" id="KW-0472">Membrane</keyword>
<keyword evidence="2" id="KW-0812">Transmembrane</keyword>